<evidence type="ECO:0000256" key="2">
    <source>
        <dbReference type="SAM" id="SignalP"/>
    </source>
</evidence>
<dbReference type="AlphaFoldDB" id="A0A5S9F3W2"/>
<keyword evidence="2" id="KW-0732">Signal</keyword>
<feature type="compositionally biased region" description="Acidic residues" evidence="1">
    <location>
        <begin position="49"/>
        <end position="64"/>
    </location>
</feature>
<feature type="signal peptide" evidence="2">
    <location>
        <begin position="1"/>
        <end position="21"/>
    </location>
</feature>
<feature type="chain" id="PRO_5024950569" evidence="2">
    <location>
        <begin position="22"/>
        <end position="275"/>
    </location>
</feature>
<proteinExistence type="predicted"/>
<evidence type="ECO:0000313" key="4">
    <source>
        <dbReference type="Proteomes" id="UP000326354"/>
    </source>
</evidence>
<dbReference type="Proteomes" id="UP000326354">
    <property type="component" value="Chromosome"/>
</dbReference>
<dbReference type="EMBL" id="AP019860">
    <property type="protein sequence ID" value="BBM83592.1"/>
    <property type="molecule type" value="Genomic_DNA"/>
</dbReference>
<dbReference type="KEGG" id="uam:UABAM_01945"/>
<evidence type="ECO:0000256" key="1">
    <source>
        <dbReference type="SAM" id="MobiDB-lite"/>
    </source>
</evidence>
<evidence type="ECO:0000313" key="3">
    <source>
        <dbReference type="EMBL" id="BBM83592.1"/>
    </source>
</evidence>
<sequence length="275" mass="32210">MRNLFLMMLLVFFVGLSTSWAQEEDLSDVFEEVGLEEDNGATEEKADEKTDEEAMEPYVEEASEENFKEEKDIREFAETLDSDKKSALDSLPKVNEDESKEISRLFEKAAKNYNDILENRPEAEMRTNEERLKANKGLLRDNRDKLATSQSDLRRVKLAYIKRFLILKNSYKRGAFTKETYDLELAKLAKSYEFKIRSLVEDKDYYRGQTKQTAERVKALDELNRINRIMNPKKARAKTAKKKKPLTELEKMMKKVQSTGDWFDVKDVWDAPDRN</sequence>
<accession>A0A5S9F3W2</accession>
<name>A0A5S9F3W2_UABAM</name>
<dbReference type="RefSeq" id="WP_151967786.1">
    <property type="nucleotide sequence ID" value="NZ_AP019860.1"/>
</dbReference>
<organism evidence="3 4">
    <name type="scientific">Uabimicrobium amorphum</name>
    <dbReference type="NCBI Taxonomy" id="2596890"/>
    <lineage>
        <taxon>Bacteria</taxon>
        <taxon>Pseudomonadati</taxon>
        <taxon>Planctomycetota</taxon>
        <taxon>Candidatus Uabimicrobiia</taxon>
        <taxon>Candidatus Uabimicrobiales</taxon>
        <taxon>Candidatus Uabimicrobiaceae</taxon>
        <taxon>Candidatus Uabimicrobium</taxon>
    </lineage>
</organism>
<reference evidence="3 4" key="1">
    <citation type="submission" date="2019-08" db="EMBL/GenBank/DDBJ databases">
        <title>Complete genome sequence of Candidatus Uab amorphum.</title>
        <authorList>
            <person name="Shiratori T."/>
            <person name="Suzuki S."/>
            <person name="Kakizawa Y."/>
            <person name="Ishida K."/>
        </authorList>
    </citation>
    <scope>NUCLEOTIDE SEQUENCE [LARGE SCALE GENOMIC DNA]</scope>
    <source>
        <strain evidence="3 4">SRT547</strain>
    </source>
</reference>
<feature type="region of interest" description="Disordered" evidence="1">
    <location>
        <begin position="34"/>
        <end position="70"/>
    </location>
</feature>
<keyword evidence="4" id="KW-1185">Reference proteome</keyword>
<gene>
    <name evidence="3" type="ORF">UABAM_01945</name>
</gene>
<protein>
    <submittedName>
        <fullName evidence="3">Uncharacterized protein</fullName>
    </submittedName>
</protein>